<proteinExistence type="predicted"/>
<comment type="caution">
    <text evidence="1">The sequence shown here is derived from an EMBL/GenBank/DDBJ whole genome shotgun (WGS) entry which is preliminary data.</text>
</comment>
<accession>A0ACA9NPS8</accession>
<dbReference type="EMBL" id="CAJVQC010015809">
    <property type="protein sequence ID" value="CAG8670593.1"/>
    <property type="molecule type" value="Genomic_DNA"/>
</dbReference>
<organism evidence="1 2">
    <name type="scientific">Racocetra persica</name>
    <dbReference type="NCBI Taxonomy" id="160502"/>
    <lineage>
        <taxon>Eukaryota</taxon>
        <taxon>Fungi</taxon>
        <taxon>Fungi incertae sedis</taxon>
        <taxon>Mucoromycota</taxon>
        <taxon>Glomeromycotina</taxon>
        <taxon>Glomeromycetes</taxon>
        <taxon>Diversisporales</taxon>
        <taxon>Gigasporaceae</taxon>
        <taxon>Racocetra</taxon>
    </lineage>
</organism>
<gene>
    <name evidence="1" type="ORF">RPERSI_LOCUS8659</name>
</gene>
<dbReference type="Proteomes" id="UP000789920">
    <property type="component" value="Unassembled WGS sequence"/>
</dbReference>
<feature type="non-terminal residue" evidence="1">
    <location>
        <position position="104"/>
    </location>
</feature>
<name>A0ACA9NPS8_9GLOM</name>
<evidence type="ECO:0000313" key="2">
    <source>
        <dbReference type="Proteomes" id="UP000789920"/>
    </source>
</evidence>
<keyword evidence="2" id="KW-1185">Reference proteome</keyword>
<sequence length="104" mass="11768">MTTTEIHLSTYDIDLSILSLVYNCAFELTQLISTKSTESFTHKNENGGNSQPPKRALRQEGIRLNMPSVCTLASQLWAQAPACVRSRYEELFHEAEALHQLQFP</sequence>
<evidence type="ECO:0000313" key="1">
    <source>
        <dbReference type="EMBL" id="CAG8670593.1"/>
    </source>
</evidence>
<protein>
    <submittedName>
        <fullName evidence="1">30052_t:CDS:1</fullName>
    </submittedName>
</protein>
<reference evidence="1" key="1">
    <citation type="submission" date="2021-06" db="EMBL/GenBank/DDBJ databases">
        <authorList>
            <person name="Kallberg Y."/>
            <person name="Tangrot J."/>
            <person name="Rosling A."/>
        </authorList>
    </citation>
    <scope>NUCLEOTIDE SEQUENCE</scope>
    <source>
        <strain evidence="1">MA461A</strain>
    </source>
</reference>